<dbReference type="PROSITE" id="PS00216">
    <property type="entry name" value="SUGAR_TRANSPORT_1"/>
    <property type="match status" value="1"/>
</dbReference>
<comment type="caution">
    <text evidence="10">The sequence shown here is derived from an EMBL/GenBank/DDBJ whole genome shotgun (WGS) entry which is preliminary data.</text>
</comment>
<feature type="transmembrane region" description="Helical" evidence="8">
    <location>
        <begin position="307"/>
        <end position="332"/>
    </location>
</feature>
<dbReference type="PANTHER" id="PTHR23517">
    <property type="entry name" value="RESISTANCE PROTEIN MDTM, PUTATIVE-RELATED-RELATED"/>
    <property type="match status" value="1"/>
</dbReference>
<keyword evidence="6 8" id="KW-1133">Transmembrane helix</keyword>
<comment type="similarity">
    <text evidence="2">Belongs to the major facilitator superfamily. TCR/Tet family.</text>
</comment>
<name>A0ABV9CI19_9ACTN</name>
<reference evidence="11" key="1">
    <citation type="journal article" date="2019" name="Int. J. Syst. Evol. Microbiol.">
        <title>The Global Catalogue of Microorganisms (GCM) 10K type strain sequencing project: providing services to taxonomists for standard genome sequencing and annotation.</title>
        <authorList>
            <consortium name="The Broad Institute Genomics Platform"/>
            <consortium name="The Broad Institute Genome Sequencing Center for Infectious Disease"/>
            <person name="Wu L."/>
            <person name="Ma J."/>
        </authorList>
    </citation>
    <scope>NUCLEOTIDE SEQUENCE [LARGE SCALE GENOMIC DNA]</scope>
    <source>
        <strain evidence="11">CGMCC 4.7132</strain>
    </source>
</reference>
<keyword evidence="5 8" id="KW-0812">Transmembrane</keyword>
<sequence length="413" mass="42972">MTSVIVDKPSLLRSRIGGFPRAFWVLFGGTFINRLGTMVEPFIGIYLTQSRGLSLAAAGMVLAVFGIGSLMSQLVAGWLADHVGRRATLTGGMVATAFTMIALGYSTSLPAIIAAMAVLGVVVDAYRPASQALIADLIPAHDRPRAFGLIFWAINLGFAVAMVAGGMLVRSGFVWLFWIDAITSLIFGVLVWRAVPETRPRRTREGGGFGDVLKDRLMVTYVALTLLYTFVYLQAYTTLPLAVTASGLPASAYGFAMAVNGLLIVVVQPLVGHWLAKRDVSGTLALGMAVCALGFALTAFVSTPAGYAVTVAIWTLGEVITAGMAGTVVAMLAPPHLRGRYSGLAGFAWSAGGLLAPLIGTRLLTIGQAALWITVGALGLLAAIGQLAIGPAIRRRAAVAAVADVAAARPAGT</sequence>
<gene>
    <name evidence="10" type="ORF">ACFO60_16210</name>
</gene>
<feature type="transmembrane region" description="Helical" evidence="8">
    <location>
        <begin position="53"/>
        <end position="80"/>
    </location>
</feature>
<evidence type="ECO:0000256" key="5">
    <source>
        <dbReference type="ARBA" id="ARBA00022692"/>
    </source>
</evidence>
<dbReference type="InterPro" id="IPR020846">
    <property type="entry name" value="MFS_dom"/>
</dbReference>
<comment type="subcellular location">
    <subcellularLocation>
        <location evidence="1">Cell membrane</location>
        <topology evidence="1">Multi-pass membrane protein</topology>
    </subcellularLocation>
</comment>
<feature type="transmembrane region" description="Helical" evidence="8">
    <location>
        <begin position="283"/>
        <end position="301"/>
    </location>
</feature>
<keyword evidence="7 8" id="KW-0472">Membrane</keyword>
<evidence type="ECO:0000313" key="11">
    <source>
        <dbReference type="Proteomes" id="UP001596004"/>
    </source>
</evidence>
<feature type="domain" description="Major facilitator superfamily (MFS) profile" evidence="9">
    <location>
        <begin position="22"/>
        <end position="394"/>
    </location>
</feature>
<feature type="transmembrane region" description="Helical" evidence="8">
    <location>
        <begin position="111"/>
        <end position="129"/>
    </location>
</feature>
<dbReference type="SUPFAM" id="SSF103473">
    <property type="entry name" value="MFS general substrate transporter"/>
    <property type="match status" value="1"/>
</dbReference>
<feature type="transmembrane region" description="Helical" evidence="8">
    <location>
        <begin position="175"/>
        <end position="195"/>
    </location>
</feature>
<dbReference type="PRINTS" id="PR01035">
    <property type="entry name" value="TCRTETA"/>
</dbReference>
<evidence type="ECO:0000256" key="7">
    <source>
        <dbReference type="ARBA" id="ARBA00023136"/>
    </source>
</evidence>
<dbReference type="Gene3D" id="1.20.1250.20">
    <property type="entry name" value="MFS general substrate transporter like domains"/>
    <property type="match status" value="1"/>
</dbReference>
<evidence type="ECO:0000313" key="10">
    <source>
        <dbReference type="EMBL" id="MFC4532317.1"/>
    </source>
</evidence>
<dbReference type="InterPro" id="IPR001958">
    <property type="entry name" value="Tet-R_TetA/multi-R_MdtG-like"/>
</dbReference>
<dbReference type="CDD" id="cd17329">
    <property type="entry name" value="MFS_MdtH_MDR_like"/>
    <property type="match status" value="1"/>
</dbReference>
<feature type="transmembrane region" description="Helical" evidence="8">
    <location>
        <begin position="149"/>
        <end position="169"/>
    </location>
</feature>
<dbReference type="Proteomes" id="UP001596004">
    <property type="component" value="Unassembled WGS sequence"/>
</dbReference>
<feature type="transmembrane region" description="Helical" evidence="8">
    <location>
        <begin position="370"/>
        <end position="389"/>
    </location>
</feature>
<keyword evidence="4" id="KW-1003">Cell membrane</keyword>
<proteinExistence type="inferred from homology"/>
<dbReference type="Pfam" id="PF07690">
    <property type="entry name" value="MFS_1"/>
    <property type="match status" value="1"/>
</dbReference>
<organism evidence="10 11">
    <name type="scientific">Sphaerisporangium dianthi</name>
    <dbReference type="NCBI Taxonomy" id="1436120"/>
    <lineage>
        <taxon>Bacteria</taxon>
        <taxon>Bacillati</taxon>
        <taxon>Actinomycetota</taxon>
        <taxon>Actinomycetes</taxon>
        <taxon>Streptosporangiales</taxon>
        <taxon>Streptosporangiaceae</taxon>
        <taxon>Sphaerisporangium</taxon>
    </lineage>
</organism>
<feature type="transmembrane region" description="Helical" evidence="8">
    <location>
        <begin position="344"/>
        <end position="364"/>
    </location>
</feature>
<keyword evidence="11" id="KW-1185">Reference proteome</keyword>
<dbReference type="InterPro" id="IPR011701">
    <property type="entry name" value="MFS"/>
</dbReference>
<dbReference type="InterPro" id="IPR036259">
    <property type="entry name" value="MFS_trans_sf"/>
</dbReference>
<keyword evidence="3" id="KW-0813">Transport</keyword>
<evidence type="ECO:0000256" key="4">
    <source>
        <dbReference type="ARBA" id="ARBA00022475"/>
    </source>
</evidence>
<feature type="transmembrane region" description="Helical" evidence="8">
    <location>
        <begin position="216"/>
        <end position="235"/>
    </location>
</feature>
<dbReference type="PANTHER" id="PTHR23517:SF2">
    <property type="entry name" value="MULTIDRUG RESISTANCE PROTEIN MDTH"/>
    <property type="match status" value="1"/>
</dbReference>
<evidence type="ECO:0000256" key="3">
    <source>
        <dbReference type="ARBA" id="ARBA00022448"/>
    </source>
</evidence>
<evidence type="ECO:0000259" key="9">
    <source>
        <dbReference type="PROSITE" id="PS50850"/>
    </source>
</evidence>
<dbReference type="EMBL" id="JBHSFP010000009">
    <property type="protein sequence ID" value="MFC4532317.1"/>
    <property type="molecule type" value="Genomic_DNA"/>
</dbReference>
<dbReference type="PROSITE" id="PS50850">
    <property type="entry name" value="MFS"/>
    <property type="match status" value="1"/>
</dbReference>
<evidence type="ECO:0000256" key="1">
    <source>
        <dbReference type="ARBA" id="ARBA00004651"/>
    </source>
</evidence>
<evidence type="ECO:0000256" key="2">
    <source>
        <dbReference type="ARBA" id="ARBA00007520"/>
    </source>
</evidence>
<dbReference type="InterPro" id="IPR005829">
    <property type="entry name" value="Sugar_transporter_CS"/>
</dbReference>
<accession>A0ABV9CI19</accession>
<feature type="transmembrane region" description="Helical" evidence="8">
    <location>
        <begin position="21"/>
        <end position="47"/>
    </location>
</feature>
<evidence type="ECO:0000256" key="6">
    <source>
        <dbReference type="ARBA" id="ARBA00022989"/>
    </source>
</evidence>
<dbReference type="InterPro" id="IPR050171">
    <property type="entry name" value="MFS_Transporters"/>
</dbReference>
<protein>
    <submittedName>
        <fullName evidence="10">MDR family MFS transporter</fullName>
    </submittedName>
</protein>
<dbReference type="RefSeq" id="WP_380841102.1">
    <property type="nucleotide sequence ID" value="NZ_JBHSFP010000009.1"/>
</dbReference>
<feature type="transmembrane region" description="Helical" evidence="8">
    <location>
        <begin position="255"/>
        <end position="276"/>
    </location>
</feature>
<evidence type="ECO:0000256" key="8">
    <source>
        <dbReference type="SAM" id="Phobius"/>
    </source>
</evidence>